<sequence length="224" mass="25721">MVNLNSMDELNAFSNDPQQSTDQSVSALFIGFSRESAASLQTLMLSGNTSPRYKLINDIDGFSNSLSERSWDIILYSNEQVPLLTAERAAEKLQELNKDIPFLFLTDAYLSEEDHSELLTKGIRPIFTQSQPLLTLMYITQEIEQLNHRRRCRLLEYQLEKCESQIQLLTDDLRSAVCYLAENDITYANESFFYLFGLDLETPLDEISIDTLITPLQKNCLKRL</sequence>
<dbReference type="STRING" id="1229521.D791_02951"/>
<name>W9UZN7_9GAMM</name>
<accession>W9UZN7</accession>
<dbReference type="EMBL" id="AONB01000016">
    <property type="protein sequence ID" value="EXJ10181.1"/>
    <property type="molecule type" value="Genomic_DNA"/>
</dbReference>
<keyword evidence="2" id="KW-1185">Reference proteome</keyword>
<dbReference type="AlphaFoldDB" id="W9UZN7"/>
<evidence type="ECO:0000313" key="2">
    <source>
        <dbReference type="Proteomes" id="UP000019464"/>
    </source>
</evidence>
<evidence type="ECO:0000313" key="1">
    <source>
        <dbReference type="EMBL" id="EXJ10181.1"/>
    </source>
</evidence>
<comment type="caution">
    <text evidence="1">The sequence shown here is derived from an EMBL/GenBank/DDBJ whole genome shotgun (WGS) entry which is preliminary data.</text>
</comment>
<reference evidence="2" key="1">
    <citation type="submission" date="2012-11" db="EMBL/GenBank/DDBJ databases">
        <authorList>
            <person name="Singh A."/>
            <person name="Pinnaka A.K."/>
            <person name="Vaidya B."/>
        </authorList>
    </citation>
    <scope>NUCLEOTIDE SEQUENCE [LARGE SCALE GENOMIC DNA]</scope>
    <source>
        <strain evidence="2">AK23</strain>
    </source>
</reference>
<organism evidence="1 2">
    <name type="scientific">Nitrincola nitratireducens</name>
    <dbReference type="NCBI Taxonomy" id="1229521"/>
    <lineage>
        <taxon>Bacteria</taxon>
        <taxon>Pseudomonadati</taxon>
        <taxon>Pseudomonadota</taxon>
        <taxon>Gammaproteobacteria</taxon>
        <taxon>Oceanospirillales</taxon>
        <taxon>Oceanospirillaceae</taxon>
        <taxon>Nitrincola</taxon>
    </lineage>
</organism>
<protein>
    <submittedName>
        <fullName evidence="1">Uncharacterized protein</fullName>
    </submittedName>
</protein>
<reference evidence="1 2" key="2">
    <citation type="journal article" date="2015" name="Syst. Appl. Microbiol.">
        <title>Nitrincola nitratireducens sp. nov. isolated from a haloalkaline crater lake.</title>
        <authorList>
            <person name="Singh A."/>
            <person name="Vaidya B."/>
            <person name="Tanuku N.R."/>
            <person name="Pinnaka A.K."/>
        </authorList>
    </citation>
    <scope>NUCLEOTIDE SEQUENCE [LARGE SCALE GENOMIC DNA]</scope>
    <source>
        <strain evidence="1 2">AK23</strain>
    </source>
</reference>
<dbReference type="Proteomes" id="UP000019464">
    <property type="component" value="Unassembled WGS sequence"/>
</dbReference>
<gene>
    <name evidence="1" type="ORF">D791_02951</name>
</gene>
<proteinExistence type="predicted"/>
<dbReference type="OrthoDB" id="7052318at2"/>